<dbReference type="GO" id="GO:0000160">
    <property type="term" value="P:phosphorelay signal transduction system"/>
    <property type="evidence" value="ECO:0007669"/>
    <property type="project" value="UniProtKB-KW"/>
</dbReference>
<dbReference type="InterPro" id="IPR013587">
    <property type="entry name" value="Nitrate/nitrite_sensing"/>
</dbReference>
<dbReference type="Pfam" id="PF08376">
    <property type="entry name" value="NIT"/>
    <property type="match status" value="1"/>
</dbReference>
<keyword evidence="11" id="KW-0902">Two-component regulatory system</keyword>
<evidence type="ECO:0000256" key="3">
    <source>
        <dbReference type="ARBA" id="ARBA00012438"/>
    </source>
</evidence>
<feature type="domain" description="NIT" evidence="15">
    <location>
        <begin position="100"/>
        <end position="364"/>
    </location>
</feature>
<evidence type="ECO:0000256" key="2">
    <source>
        <dbReference type="ARBA" id="ARBA00004370"/>
    </source>
</evidence>
<evidence type="ECO:0000256" key="1">
    <source>
        <dbReference type="ARBA" id="ARBA00000085"/>
    </source>
</evidence>
<keyword evidence="6 13" id="KW-0812">Transmembrane</keyword>
<feature type="compositionally biased region" description="Low complexity" evidence="12">
    <location>
        <begin position="954"/>
        <end position="967"/>
    </location>
</feature>
<dbReference type="RefSeq" id="WP_093259478.1">
    <property type="nucleotide sequence ID" value="NZ_FNKK01000002.1"/>
</dbReference>
<feature type="region of interest" description="Disordered" evidence="12">
    <location>
        <begin position="903"/>
        <end position="989"/>
    </location>
</feature>
<dbReference type="GO" id="GO:0016020">
    <property type="term" value="C:membrane"/>
    <property type="evidence" value="ECO:0007669"/>
    <property type="project" value="UniProtKB-SubCell"/>
</dbReference>
<keyword evidence="13" id="KW-0472">Membrane</keyword>
<name>A0A1H1F8R1_9ACTN</name>
<dbReference type="Gene3D" id="3.30.565.10">
    <property type="entry name" value="Histidine kinase-like ATPase, C-terminal domain"/>
    <property type="match status" value="1"/>
</dbReference>
<dbReference type="GO" id="GO:0005524">
    <property type="term" value="F:ATP binding"/>
    <property type="evidence" value="ECO:0007669"/>
    <property type="project" value="UniProtKB-KW"/>
</dbReference>
<dbReference type="PROSITE" id="PS50906">
    <property type="entry name" value="NIT"/>
    <property type="match status" value="1"/>
</dbReference>
<dbReference type="PROSITE" id="PS50885">
    <property type="entry name" value="HAMP"/>
    <property type="match status" value="1"/>
</dbReference>
<reference evidence="16 17" key="1">
    <citation type="submission" date="2016-10" db="EMBL/GenBank/DDBJ databases">
        <authorList>
            <person name="de Groot N.N."/>
        </authorList>
    </citation>
    <scope>NUCLEOTIDE SEQUENCE [LARGE SCALE GENOMIC DNA]</scope>
    <source>
        <strain evidence="16 17">DSM 43794</strain>
    </source>
</reference>
<keyword evidence="8 16" id="KW-0418">Kinase</keyword>
<dbReference type="SMART" id="SM00387">
    <property type="entry name" value="HATPase_c"/>
    <property type="match status" value="1"/>
</dbReference>
<dbReference type="InterPro" id="IPR003594">
    <property type="entry name" value="HATPase_dom"/>
</dbReference>
<feature type="region of interest" description="Disordered" evidence="12">
    <location>
        <begin position="1"/>
        <end position="39"/>
    </location>
</feature>
<feature type="compositionally biased region" description="Low complexity" evidence="12">
    <location>
        <begin position="771"/>
        <end position="793"/>
    </location>
</feature>
<dbReference type="SMART" id="SM00304">
    <property type="entry name" value="HAMP"/>
    <property type="match status" value="1"/>
</dbReference>
<dbReference type="SUPFAM" id="SSF55874">
    <property type="entry name" value="ATPase domain of HSP90 chaperone/DNA topoisomerase II/histidine kinase"/>
    <property type="match status" value="1"/>
</dbReference>
<protein>
    <recommendedName>
        <fullName evidence="3">histidine kinase</fullName>
        <ecNumber evidence="3">2.7.13.3</ecNumber>
    </recommendedName>
</protein>
<dbReference type="Gene3D" id="6.10.340.10">
    <property type="match status" value="1"/>
</dbReference>
<dbReference type="STRING" id="35622.SAMN04489764_2852"/>
<dbReference type="Proteomes" id="UP000217103">
    <property type="component" value="Unassembled WGS sequence"/>
</dbReference>
<feature type="compositionally biased region" description="Polar residues" evidence="12">
    <location>
        <begin position="923"/>
        <end position="933"/>
    </location>
</feature>
<keyword evidence="4" id="KW-0597">Phosphoprotein</keyword>
<keyword evidence="9" id="KW-0067">ATP-binding</keyword>
<evidence type="ECO:0000256" key="6">
    <source>
        <dbReference type="ARBA" id="ARBA00022692"/>
    </source>
</evidence>
<dbReference type="PANTHER" id="PTHR44936:SF9">
    <property type="entry name" value="SENSOR PROTEIN CREC"/>
    <property type="match status" value="1"/>
</dbReference>
<proteinExistence type="predicted"/>
<dbReference type="InterPro" id="IPR010910">
    <property type="entry name" value="Nitrate/nitrite_sensing_bac"/>
</dbReference>
<evidence type="ECO:0000259" key="15">
    <source>
        <dbReference type="PROSITE" id="PS50906"/>
    </source>
</evidence>
<dbReference type="AlphaFoldDB" id="A0A1H1F8R1"/>
<feature type="transmembrane region" description="Helical" evidence="13">
    <location>
        <begin position="60"/>
        <end position="80"/>
    </location>
</feature>
<evidence type="ECO:0000256" key="10">
    <source>
        <dbReference type="ARBA" id="ARBA00022989"/>
    </source>
</evidence>
<dbReference type="EMBL" id="FNKK01000002">
    <property type="protein sequence ID" value="SDQ97331.1"/>
    <property type="molecule type" value="Genomic_DNA"/>
</dbReference>
<evidence type="ECO:0000256" key="11">
    <source>
        <dbReference type="ARBA" id="ARBA00023012"/>
    </source>
</evidence>
<comment type="subcellular location">
    <subcellularLocation>
        <location evidence="2">Membrane</location>
    </subcellularLocation>
</comment>
<evidence type="ECO:0000256" key="4">
    <source>
        <dbReference type="ARBA" id="ARBA00022553"/>
    </source>
</evidence>
<feature type="domain" description="HAMP" evidence="14">
    <location>
        <begin position="395"/>
        <end position="464"/>
    </location>
</feature>
<evidence type="ECO:0000256" key="7">
    <source>
        <dbReference type="ARBA" id="ARBA00022741"/>
    </source>
</evidence>
<keyword evidence="5" id="KW-0808">Transferase</keyword>
<dbReference type="GO" id="GO:0004673">
    <property type="term" value="F:protein histidine kinase activity"/>
    <property type="evidence" value="ECO:0007669"/>
    <property type="project" value="UniProtKB-EC"/>
</dbReference>
<evidence type="ECO:0000259" key="14">
    <source>
        <dbReference type="PROSITE" id="PS50885"/>
    </source>
</evidence>
<keyword evidence="17" id="KW-1185">Reference proteome</keyword>
<gene>
    <name evidence="16" type="ORF">SAMN04489764_2852</name>
</gene>
<dbReference type="EC" id="2.7.13.3" evidence="3"/>
<evidence type="ECO:0000256" key="12">
    <source>
        <dbReference type="SAM" id="MobiDB-lite"/>
    </source>
</evidence>
<dbReference type="InterPro" id="IPR003660">
    <property type="entry name" value="HAMP_dom"/>
</dbReference>
<dbReference type="Pfam" id="PF00672">
    <property type="entry name" value="HAMP"/>
    <property type="match status" value="1"/>
</dbReference>
<evidence type="ECO:0000313" key="16">
    <source>
        <dbReference type="EMBL" id="SDQ97331.1"/>
    </source>
</evidence>
<evidence type="ECO:0000256" key="13">
    <source>
        <dbReference type="SAM" id="Phobius"/>
    </source>
</evidence>
<accession>A0A1H1F8R1</accession>
<evidence type="ECO:0000256" key="5">
    <source>
        <dbReference type="ARBA" id="ARBA00022679"/>
    </source>
</evidence>
<dbReference type="InterPro" id="IPR036890">
    <property type="entry name" value="HATPase_C_sf"/>
</dbReference>
<dbReference type="CDD" id="cd06225">
    <property type="entry name" value="HAMP"/>
    <property type="match status" value="1"/>
</dbReference>
<feature type="region of interest" description="Disordered" evidence="12">
    <location>
        <begin position="725"/>
        <end position="889"/>
    </location>
</feature>
<sequence length="989" mass="105512">MRRASSPTDHEHRGLLAALQTGVPDGEKPAAPESDEDGARRKRWWGDGLTLRNWKVRNRLIALVIVPTLTGVVLGGIQIFSSVNSATEYGRAGEIASFAMSLGRLAHEVQLERDLSTRHVLEGRRGEISTLMRDQRAVVDKAVSAVWNEIDAAELITADGESTQGARAEIERIRTRLTELAAIRKAATDTALGAQPLVERYSGLISDLLALHDEIGRGITDDGTLSTGVSAFAALARAKEQASRERALLSIALQERKLSGTLMSSLVAARARRESELATFRTEASQQHRQLFDDVVSGQRVDRAELIYIRAIAAANGQLAPGAASVLTPAQLSRWFDAQTDVIKRMREVETRVGDSIMATSDRLRSAEQTSAAVLSIVVGVLLIVVLAVTVLVARSLVVPLRRLRTEALAIAGQRLPETVHSIRESGEMAQTEVPPIGVTSKDEIGEVARAFDEVHREAVRLAGQEATLRSTVNAMFVNLSRRSQTLVERQLALIESLEQGEQDEERLGNLFKLDHLATRMRRNSENLLVLAGQEPARRWGQPVPLIDVVRAALSEVEDYERVVVNVPGGTSVTGAAVNDVVHLIAELVENAISFSPRETKVTVTANRVDGGGVMVSVSDLGIGMTAEEIADANARLADPPMVDVSVSRRMGLFVVGRLALRHGIRVQLRQQDGGGITAMVLLPPALLVAPGQRGAGYGVPFGDPGMGRQPATGMQNLLDIPRQRGGTVSMFDPPPARGSAPRNGNHHGSSAAVTSWPEPPTPGDRSGWPSASSLGSGDSWSLRSMPSMPSMPQTSWGPATPPPDSEISGDLGPLRRFGRDDFDSITGPLPTAHSSPGEGEEDYLPIYASVESDWFRRVEPADGDEGGAGRGEAGKAEPRRWSSPADAGWQAAQAVIDPAMGGITQSGLPKRVPKANLVPGSAATSVPPQRQGASARRPAISADAVRNRLSSFQRGVRQARAVARGGAVEGGDPSPGIPASPDGEGERS</sequence>
<organism evidence="16 17">
    <name type="scientific">Thermostaphylospora chromogena</name>
    <dbReference type="NCBI Taxonomy" id="35622"/>
    <lineage>
        <taxon>Bacteria</taxon>
        <taxon>Bacillati</taxon>
        <taxon>Actinomycetota</taxon>
        <taxon>Actinomycetes</taxon>
        <taxon>Streptosporangiales</taxon>
        <taxon>Thermomonosporaceae</taxon>
        <taxon>Thermostaphylospora</taxon>
    </lineage>
</organism>
<dbReference type="OrthoDB" id="3845898at2"/>
<comment type="catalytic activity">
    <reaction evidence="1">
        <text>ATP + protein L-histidine = ADP + protein N-phospho-L-histidine.</text>
        <dbReference type="EC" id="2.7.13.3"/>
    </reaction>
</comment>
<evidence type="ECO:0000256" key="9">
    <source>
        <dbReference type="ARBA" id="ARBA00022840"/>
    </source>
</evidence>
<keyword evidence="10 13" id="KW-1133">Transmembrane helix</keyword>
<dbReference type="Pfam" id="PF02518">
    <property type="entry name" value="HATPase_c"/>
    <property type="match status" value="1"/>
</dbReference>
<evidence type="ECO:0000256" key="8">
    <source>
        <dbReference type="ARBA" id="ARBA00022777"/>
    </source>
</evidence>
<keyword evidence="7" id="KW-0547">Nucleotide-binding</keyword>
<evidence type="ECO:0000313" key="17">
    <source>
        <dbReference type="Proteomes" id="UP000217103"/>
    </source>
</evidence>
<feature type="transmembrane region" description="Helical" evidence="13">
    <location>
        <begin position="372"/>
        <end position="394"/>
    </location>
</feature>
<dbReference type="PANTHER" id="PTHR44936">
    <property type="entry name" value="SENSOR PROTEIN CREC"/>
    <property type="match status" value="1"/>
</dbReference>
<dbReference type="InterPro" id="IPR050980">
    <property type="entry name" value="2C_sensor_his_kinase"/>
</dbReference>